<dbReference type="PANTHER" id="PTHR14269:SF62">
    <property type="entry name" value="CDP-DIACYLGLYCEROL--GLYCEROL-3-PHOSPHATE 3-PHOSPHATIDYLTRANSFERASE 1, CHLOROPLASTIC"/>
    <property type="match status" value="1"/>
</dbReference>
<dbReference type="InterPro" id="IPR048254">
    <property type="entry name" value="CDP_ALCOHOL_P_TRANSF_CS"/>
</dbReference>
<reference evidence="13 14" key="1">
    <citation type="journal article" date="2009" name="Genome Res.">
        <title>Complete genome of the cellulolytic thermophile Acidothermus cellulolyticus 11B provides insights into its ecophysiological and evolutionary adaptations.</title>
        <authorList>
            <person name="Barabote R.D."/>
            <person name="Xie G."/>
            <person name="Leu D.H."/>
            <person name="Normand P."/>
            <person name="Necsulea A."/>
            <person name="Daubin V."/>
            <person name="Medigue C."/>
            <person name="Adney W.S."/>
            <person name="Xu X.C."/>
            <person name="Lapidus A."/>
            <person name="Parales R.E."/>
            <person name="Detter C."/>
            <person name="Pujic P."/>
            <person name="Bruce D."/>
            <person name="Lavire C."/>
            <person name="Challacombe J.F."/>
            <person name="Brettin T.S."/>
            <person name="Berry A.M."/>
        </authorList>
    </citation>
    <scope>NUCLEOTIDE SEQUENCE [LARGE SCALE GENOMIC DNA]</scope>
    <source>
        <strain evidence="14">ATCC 43068 / DSM 8971 / 11B</strain>
    </source>
</reference>
<gene>
    <name evidence="13" type="ordered locus">Acel_1232</name>
</gene>
<evidence type="ECO:0000256" key="10">
    <source>
        <dbReference type="ARBA" id="ARBA00023264"/>
    </source>
</evidence>
<proteinExistence type="inferred from homology"/>
<evidence type="ECO:0000256" key="9">
    <source>
        <dbReference type="ARBA" id="ARBA00023209"/>
    </source>
</evidence>
<protein>
    <submittedName>
        <fullName evidence="13">CDP-diacylglycerol-phosphatidylglycerol phosphatidyltransferase</fullName>
        <ecNumber evidence="13">2.7.8.-</ecNumber>
    </submittedName>
</protein>
<evidence type="ECO:0000256" key="3">
    <source>
        <dbReference type="ARBA" id="ARBA00022516"/>
    </source>
</evidence>
<dbReference type="STRING" id="351607.Acel_1232"/>
<keyword evidence="4 11" id="KW-0808">Transferase</keyword>
<dbReference type="eggNOG" id="COG0558">
    <property type="taxonomic scope" value="Bacteria"/>
</dbReference>
<dbReference type="Pfam" id="PF01066">
    <property type="entry name" value="CDP-OH_P_transf"/>
    <property type="match status" value="1"/>
</dbReference>
<dbReference type="Proteomes" id="UP000008221">
    <property type="component" value="Chromosome"/>
</dbReference>
<comment type="similarity">
    <text evidence="2 11">Belongs to the CDP-alcohol phosphatidyltransferase class-I family.</text>
</comment>
<dbReference type="PROSITE" id="PS00379">
    <property type="entry name" value="CDP_ALCOHOL_P_TRANSF"/>
    <property type="match status" value="1"/>
</dbReference>
<evidence type="ECO:0000256" key="11">
    <source>
        <dbReference type="RuleBase" id="RU003750"/>
    </source>
</evidence>
<evidence type="ECO:0000256" key="8">
    <source>
        <dbReference type="ARBA" id="ARBA00023136"/>
    </source>
</evidence>
<feature type="transmembrane region" description="Helical" evidence="12">
    <location>
        <begin position="103"/>
        <end position="123"/>
    </location>
</feature>
<keyword evidence="7" id="KW-0443">Lipid metabolism</keyword>
<keyword evidence="5 12" id="KW-0812">Transmembrane</keyword>
<dbReference type="InterPro" id="IPR043130">
    <property type="entry name" value="CDP-OH_PTrfase_TM_dom"/>
</dbReference>
<evidence type="ECO:0000256" key="4">
    <source>
        <dbReference type="ARBA" id="ARBA00022679"/>
    </source>
</evidence>
<feature type="transmembrane region" description="Helical" evidence="12">
    <location>
        <begin position="20"/>
        <end position="40"/>
    </location>
</feature>
<dbReference type="UniPathway" id="UPA00085"/>
<dbReference type="InterPro" id="IPR050324">
    <property type="entry name" value="CDP-alcohol_PTase-I"/>
</dbReference>
<keyword evidence="8 12" id="KW-0472">Membrane</keyword>
<keyword evidence="9" id="KW-0594">Phospholipid biosynthesis</keyword>
<evidence type="ECO:0000256" key="1">
    <source>
        <dbReference type="ARBA" id="ARBA00004141"/>
    </source>
</evidence>
<dbReference type="PANTHER" id="PTHR14269">
    <property type="entry name" value="CDP-DIACYLGLYCEROL--GLYCEROL-3-PHOSPHATE 3-PHOSPHATIDYLTRANSFERASE-RELATED"/>
    <property type="match status" value="1"/>
</dbReference>
<dbReference type="GO" id="GO:0016020">
    <property type="term" value="C:membrane"/>
    <property type="evidence" value="ECO:0007669"/>
    <property type="project" value="UniProtKB-SubCell"/>
</dbReference>
<comment type="subcellular location">
    <subcellularLocation>
        <location evidence="1">Membrane</location>
        <topology evidence="1">Multi-pass membrane protein</topology>
    </subcellularLocation>
</comment>
<dbReference type="GO" id="GO:0008444">
    <property type="term" value="F:CDP-diacylglycerol-glycerol-3-phosphate 3-phosphatidyltransferase activity"/>
    <property type="evidence" value="ECO:0007669"/>
    <property type="project" value="InterPro"/>
</dbReference>
<organism evidence="13 14">
    <name type="scientific">Acidothermus cellulolyticus (strain ATCC 43068 / DSM 8971 / 11B)</name>
    <dbReference type="NCBI Taxonomy" id="351607"/>
    <lineage>
        <taxon>Bacteria</taxon>
        <taxon>Bacillati</taxon>
        <taxon>Actinomycetota</taxon>
        <taxon>Actinomycetes</taxon>
        <taxon>Acidothermales</taxon>
        <taxon>Acidothermaceae</taxon>
        <taxon>Acidothermus</taxon>
    </lineage>
</organism>
<dbReference type="Gene3D" id="1.20.120.1760">
    <property type="match status" value="1"/>
</dbReference>
<name>A0LU94_ACIC1</name>
<dbReference type="InterPro" id="IPR004570">
    <property type="entry name" value="Phosphatidylglycerol_P_synth"/>
</dbReference>
<evidence type="ECO:0000313" key="13">
    <source>
        <dbReference type="EMBL" id="ABK53004.1"/>
    </source>
</evidence>
<dbReference type="AlphaFoldDB" id="A0LU94"/>
<evidence type="ECO:0000256" key="7">
    <source>
        <dbReference type="ARBA" id="ARBA00023098"/>
    </source>
</evidence>
<keyword evidence="3" id="KW-0444">Lipid biosynthesis</keyword>
<feature type="transmembrane region" description="Helical" evidence="12">
    <location>
        <begin position="135"/>
        <end position="155"/>
    </location>
</feature>
<dbReference type="InParanoid" id="A0LU94"/>
<evidence type="ECO:0000256" key="2">
    <source>
        <dbReference type="ARBA" id="ARBA00010441"/>
    </source>
</evidence>
<dbReference type="HOGENOM" id="CLU_051314_6_1_11"/>
<dbReference type="EC" id="2.7.8.-" evidence="13"/>
<keyword evidence="10" id="KW-1208">Phospholipid metabolism</keyword>
<sequence>MPEPGTATGADREASRIVTLPNALSFARLLGVPVFVWLVLGPHADGWALGVLAGAAVTDWLDGKLARLLRQESRLGQLLDPAADRLYIIATLVALSVRNIVPWWLTAVLVGRDLLLAGWLPALRRAGLGPLPVHFLGKTATLTLLYALPLLLLGAGHGAVPHLARTVGWAFALWGVGLYWYAGVLYALQAHRLLAVRRLRHHDGRVTHAPSGKASA</sequence>
<dbReference type="RefSeq" id="WP_011720067.1">
    <property type="nucleotide sequence ID" value="NC_008578.1"/>
</dbReference>
<dbReference type="OrthoDB" id="9796672at2"/>
<evidence type="ECO:0000256" key="12">
    <source>
        <dbReference type="SAM" id="Phobius"/>
    </source>
</evidence>
<evidence type="ECO:0000256" key="6">
    <source>
        <dbReference type="ARBA" id="ARBA00022989"/>
    </source>
</evidence>
<keyword evidence="14" id="KW-1185">Reference proteome</keyword>
<feature type="transmembrane region" description="Helical" evidence="12">
    <location>
        <begin position="167"/>
        <end position="188"/>
    </location>
</feature>
<dbReference type="KEGG" id="ace:Acel_1232"/>
<dbReference type="PIRSF" id="PIRSF000847">
    <property type="entry name" value="Phos_ph_gly_syn"/>
    <property type="match status" value="1"/>
</dbReference>
<evidence type="ECO:0000256" key="5">
    <source>
        <dbReference type="ARBA" id="ARBA00022692"/>
    </source>
</evidence>
<accession>A0LU94</accession>
<keyword evidence="6 12" id="KW-1133">Transmembrane helix</keyword>
<dbReference type="InterPro" id="IPR000462">
    <property type="entry name" value="CDP-OH_P_trans"/>
</dbReference>
<evidence type="ECO:0000313" key="14">
    <source>
        <dbReference type="Proteomes" id="UP000008221"/>
    </source>
</evidence>
<dbReference type="GO" id="GO:0046474">
    <property type="term" value="P:glycerophospholipid biosynthetic process"/>
    <property type="evidence" value="ECO:0007669"/>
    <property type="project" value="TreeGrafter"/>
</dbReference>
<dbReference type="EMBL" id="CP000481">
    <property type="protein sequence ID" value="ABK53004.1"/>
    <property type="molecule type" value="Genomic_DNA"/>
</dbReference>